<name>A0A1W6K9K9_9GAMM</name>
<reference evidence="3 4" key="1">
    <citation type="submission" date="2017-04" db="EMBL/GenBank/DDBJ databases">
        <title>Genome Sequence of Marinobacter salarius strain SMR5 Isolated from a culture of the Diatom Skeletonema marinoi.</title>
        <authorList>
            <person name="Topel M."/>
            <person name="Pinder M.I.M."/>
            <person name="Johansson O.N."/>
            <person name="Kourtchenko O."/>
            <person name="Godhe A."/>
            <person name="Clarke A.K."/>
        </authorList>
    </citation>
    <scope>NUCLEOTIDE SEQUENCE [LARGE SCALE GENOMIC DNA]</scope>
    <source>
        <strain evidence="3 4">SMR5</strain>
    </source>
</reference>
<feature type="transmembrane region" description="Helical" evidence="2">
    <location>
        <begin position="30"/>
        <end position="53"/>
    </location>
</feature>
<dbReference type="GeneID" id="77255990"/>
<gene>
    <name evidence="3" type="ORF">MARSALSMR5_02041</name>
</gene>
<feature type="region of interest" description="Disordered" evidence="1">
    <location>
        <begin position="317"/>
        <end position="347"/>
    </location>
</feature>
<keyword evidence="2" id="KW-0472">Membrane</keyword>
<protein>
    <submittedName>
        <fullName evidence="3">Uncharacterized protein</fullName>
    </submittedName>
</protein>
<dbReference type="RefSeq" id="WP_085680532.1">
    <property type="nucleotide sequence ID" value="NZ_CP020931.1"/>
</dbReference>
<keyword evidence="2" id="KW-1133">Transmembrane helix</keyword>
<feature type="compositionally biased region" description="Basic and acidic residues" evidence="1">
    <location>
        <begin position="200"/>
        <end position="216"/>
    </location>
</feature>
<dbReference type="PANTHER" id="PTHR34351:SF1">
    <property type="entry name" value="SLR1927 PROTEIN"/>
    <property type="match status" value="1"/>
</dbReference>
<dbReference type="Proteomes" id="UP000193100">
    <property type="component" value="Chromosome"/>
</dbReference>
<dbReference type="AlphaFoldDB" id="A0A1W6K9K9"/>
<organism evidence="3 4">
    <name type="scientific">Marinobacter salarius</name>
    <dbReference type="NCBI Taxonomy" id="1420917"/>
    <lineage>
        <taxon>Bacteria</taxon>
        <taxon>Pseudomonadati</taxon>
        <taxon>Pseudomonadota</taxon>
        <taxon>Gammaproteobacteria</taxon>
        <taxon>Pseudomonadales</taxon>
        <taxon>Marinobacteraceae</taxon>
        <taxon>Marinobacter</taxon>
    </lineage>
</organism>
<keyword evidence="2" id="KW-0812">Transmembrane</keyword>
<evidence type="ECO:0000256" key="1">
    <source>
        <dbReference type="SAM" id="MobiDB-lite"/>
    </source>
</evidence>
<dbReference type="PANTHER" id="PTHR34351">
    <property type="entry name" value="SLR1927 PROTEIN-RELATED"/>
    <property type="match status" value="1"/>
</dbReference>
<dbReference type="EMBL" id="CP020931">
    <property type="protein sequence ID" value="ARM84116.1"/>
    <property type="molecule type" value="Genomic_DNA"/>
</dbReference>
<evidence type="ECO:0000256" key="2">
    <source>
        <dbReference type="SAM" id="Phobius"/>
    </source>
</evidence>
<sequence length="347" mass="38864">MLKAFRSRWQRWVNQRIPRADQRIFGQRNVFILPTGAGVVFAGLLLIMLITGINYQNSLIYMLTFLLGAVVVAAMHQTHRNLSGLELTLIQAGDGFAGDTIPFRLRAVSPRHDSLAISLFCDDSQLESQHVPAGQQEDMTLAIPSYQRGYLQPERIRVETRFPFGLFKAWSWLRPVTSGIVYPNPLAAPDVTSTVQDGEEQSKARSTDGNDHADIRPWREGDLSQRVQWKRYARTGEMVITDWEGEQGSPHWLDYDAFRGVDRELRLGYLAHQVMERARKNSRFGLNLPGQVIEPDTGAAHANRCLKALAIFGLEQPREGGPLPHGTRSEEVGNRTSASSGFGEGRA</sequence>
<proteinExistence type="predicted"/>
<evidence type="ECO:0000313" key="4">
    <source>
        <dbReference type="Proteomes" id="UP000193100"/>
    </source>
</evidence>
<feature type="region of interest" description="Disordered" evidence="1">
    <location>
        <begin position="191"/>
        <end position="216"/>
    </location>
</feature>
<feature type="transmembrane region" description="Helical" evidence="2">
    <location>
        <begin position="59"/>
        <end position="76"/>
    </location>
</feature>
<dbReference type="STRING" id="1420917.AU15_07450"/>
<evidence type="ECO:0000313" key="3">
    <source>
        <dbReference type="EMBL" id="ARM84116.1"/>
    </source>
</evidence>
<accession>A0A1W6K9K9</accession>